<accession>A0ABV2R672</accession>
<dbReference type="EMBL" id="JBEPSM010000007">
    <property type="protein sequence ID" value="MET4636764.1"/>
    <property type="molecule type" value="Genomic_DNA"/>
</dbReference>
<keyword evidence="2" id="KW-1185">Reference proteome</keyword>
<organism evidence="1 2">
    <name type="scientific">Kaistia defluvii</name>
    <dbReference type="NCBI Taxonomy" id="410841"/>
    <lineage>
        <taxon>Bacteria</taxon>
        <taxon>Pseudomonadati</taxon>
        <taxon>Pseudomonadota</taxon>
        <taxon>Alphaproteobacteria</taxon>
        <taxon>Hyphomicrobiales</taxon>
        <taxon>Kaistiaceae</taxon>
        <taxon>Kaistia</taxon>
    </lineage>
</organism>
<reference evidence="1 2" key="1">
    <citation type="submission" date="2024-06" db="EMBL/GenBank/DDBJ databases">
        <title>Sorghum-associated microbial communities from plants grown in Nebraska, USA.</title>
        <authorList>
            <person name="Schachtman D."/>
        </authorList>
    </citation>
    <scope>NUCLEOTIDE SEQUENCE [LARGE SCALE GENOMIC DNA]</scope>
    <source>
        <strain evidence="1 2">3207</strain>
    </source>
</reference>
<sequence length="57" mass="6507">MNRLKADAQSDRINATFDARLRIALIEAGARKVRFASIQRNGFRCHFGILFFGKCHP</sequence>
<proteinExistence type="predicted"/>
<gene>
    <name evidence="1" type="ORF">ABIE08_004729</name>
</gene>
<evidence type="ECO:0000313" key="2">
    <source>
        <dbReference type="Proteomes" id="UP001549321"/>
    </source>
</evidence>
<comment type="caution">
    <text evidence="1">The sequence shown here is derived from an EMBL/GenBank/DDBJ whole genome shotgun (WGS) entry which is preliminary data.</text>
</comment>
<protein>
    <submittedName>
        <fullName evidence="1">Uncharacterized protein</fullName>
    </submittedName>
</protein>
<evidence type="ECO:0000313" key="1">
    <source>
        <dbReference type="EMBL" id="MET4636764.1"/>
    </source>
</evidence>
<dbReference type="Proteomes" id="UP001549321">
    <property type="component" value="Unassembled WGS sequence"/>
</dbReference>
<name>A0ABV2R672_9HYPH</name>
<dbReference type="RefSeq" id="WP_354554557.1">
    <property type="nucleotide sequence ID" value="NZ_JBEPSM010000007.1"/>
</dbReference>